<organism evidence="1">
    <name type="scientific">Anguilla anguilla</name>
    <name type="common">European freshwater eel</name>
    <name type="synonym">Muraena anguilla</name>
    <dbReference type="NCBI Taxonomy" id="7936"/>
    <lineage>
        <taxon>Eukaryota</taxon>
        <taxon>Metazoa</taxon>
        <taxon>Chordata</taxon>
        <taxon>Craniata</taxon>
        <taxon>Vertebrata</taxon>
        <taxon>Euteleostomi</taxon>
        <taxon>Actinopterygii</taxon>
        <taxon>Neopterygii</taxon>
        <taxon>Teleostei</taxon>
        <taxon>Anguilliformes</taxon>
        <taxon>Anguillidae</taxon>
        <taxon>Anguilla</taxon>
    </lineage>
</organism>
<protein>
    <submittedName>
        <fullName evidence="1">Uncharacterized protein</fullName>
    </submittedName>
</protein>
<reference evidence="1" key="1">
    <citation type="submission" date="2014-11" db="EMBL/GenBank/DDBJ databases">
        <authorList>
            <person name="Amaro Gonzalez C."/>
        </authorList>
    </citation>
    <scope>NUCLEOTIDE SEQUENCE</scope>
</reference>
<accession>A0A0E9XBX2</accession>
<name>A0A0E9XBX2_ANGAN</name>
<reference evidence="1" key="2">
    <citation type="journal article" date="2015" name="Fish Shellfish Immunol.">
        <title>Early steps in the European eel (Anguilla anguilla)-Vibrio vulnificus interaction in the gills: Role of the RtxA13 toxin.</title>
        <authorList>
            <person name="Callol A."/>
            <person name="Pajuelo D."/>
            <person name="Ebbesson L."/>
            <person name="Teles M."/>
            <person name="MacKenzie S."/>
            <person name="Amaro C."/>
        </authorList>
    </citation>
    <scope>NUCLEOTIDE SEQUENCE</scope>
</reference>
<evidence type="ECO:0000313" key="1">
    <source>
        <dbReference type="EMBL" id="JAH99198.1"/>
    </source>
</evidence>
<dbReference type="AlphaFoldDB" id="A0A0E9XBX2"/>
<proteinExistence type="predicted"/>
<dbReference type="EMBL" id="GBXM01009379">
    <property type="protein sequence ID" value="JAH99198.1"/>
    <property type="molecule type" value="Transcribed_RNA"/>
</dbReference>
<sequence>MVIAKLFYWLENFPQFLPFLQFPPFVVILGHFGW</sequence>